<reference evidence="10 11" key="1">
    <citation type="submission" date="2023-03" db="EMBL/GenBank/DDBJ databases">
        <title>Paludisphaera mucosa sp. nov. a novel planctomycete from northern fen.</title>
        <authorList>
            <person name="Ivanova A."/>
        </authorList>
    </citation>
    <scope>NUCLEOTIDE SEQUENCE [LARGE SCALE GENOMIC DNA]</scope>
    <source>
        <strain evidence="10 11">Pla2</strain>
    </source>
</reference>
<keyword evidence="7 8" id="KW-0472">Membrane</keyword>
<keyword evidence="2" id="KW-1003">Cell membrane</keyword>
<dbReference type="EMBL" id="JARRAG010000002">
    <property type="protein sequence ID" value="MDG3006044.1"/>
    <property type="molecule type" value="Genomic_DNA"/>
</dbReference>
<dbReference type="PANTHER" id="PTHR33908">
    <property type="entry name" value="MANNOSYLTRANSFERASE YKCB-RELATED"/>
    <property type="match status" value="1"/>
</dbReference>
<dbReference type="GO" id="GO:0016757">
    <property type="term" value="F:glycosyltransferase activity"/>
    <property type="evidence" value="ECO:0007669"/>
    <property type="project" value="UniProtKB-KW"/>
</dbReference>
<accession>A0ABT6FET4</accession>
<comment type="subcellular location">
    <subcellularLocation>
        <location evidence="1">Cell membrane</location>
        <topology evidence="1">Multi-pass membrane protein</topology>
    </subcellularLocation>
</comment>
<proteinExistence type="predicted"/>
<keyword evidence="5 8" id="KW-0812">Transmembrane</keyword>
<evidence type="ECO:0000259" key="9">
    <source>
        <dbReference type="Pfam" id="PF13231"/>
    </source>
</evidence>
<keyword evidence="11" id="KW-1185">Reference proteome</keyword>
<dbReference type="Proteomes" id="UP001216907">
    <property type="component" value="Unassembled WGS sequence"/>
</dbReference>
<dbReference type="PANTHER" id="PTHR33908:SF11">
    <property type="entry name" value="MEMBRANE PROTEIN"/>
    <property type="match status" value="1"/>
</dbReference>
<comment type="caution">
    <text evidence="10">The sequence shown here is derived from an EMBL/GenBank/DDBJ whole genome shotgun (WGS) entry which is preliminary data.</text>
</comment>
<feature type="transmembrane region" description="Helical" evidence="8">
    <location>
        <begin position="192"/>
        <end position="222"/>
    </location>
</feature>
<evidence type="ECO:0000256" key="4">
    <source>
        <dbReference type="ARBA" id="ARBA00022679"/>
    </source>
</evidence>
<evidence type="ECO:0000256" key="5">
    <source>
        <dbReference type="ARBA" id="ARBA00022692"/>
    </source>
</evidence>
<dbReference type="RefSeq" id="WP_277862349.1">
    <property type="nucleotide sequence ID" value="NZ_JARRAG010000002.1"/>
</dbReference>
<gene>
    <name evidence="10" type="ORF">PZE19_19905</name>
</gene>
<evidence type="ECO:0000313" key="11">
    <source>
        <dbReference type="Proteomes" id="UP001216907"/>
    </source>
</evidence>
<feature type="transmembrane region" description="Helical" evidence="8">
    <location>
        <begin position="377"/>
        <end position="395"/>
    </location>
</feature>
<protein>
    <submittedName>
        <fullName evidence="10">Glycosyltransferase family 39 protein</fullName>
        <ecNumber evidence="10">2.4.-.-</ecNumber>
    </submittedName>
</protein>
<evidence type="ECO:0000256" key="2">
    <source>
        <dbReference type="ARBA" id="ARBA00022475"/>
    </source>
</evidence>
<dbReference type="InterPro" id="IPR050297">
    <property type="entry name" value="LipidA_mod_glycosyltrf_83"/>
</dbReference>
<keyword evidence="4 10" id="KW-0808">Transferase</keyword>
<evidence type="ECO:0000256" key="7">
    <source>
        <dbReference type="ARBA" id="ARBA00023136"/>
    </source>
</evidence>
<evidence type="ECO:0000313" key="10">
    <source>
        <dbReference type="EMBL" id="MDG3006044.1"/>
    </source>
</evidence>
<dbReference type="Pfam" id="PF13231">
    <property type="entry name" value="PMT_2"/>
    <property type="match status" value="1"/>
</dbReference>
<feature type="domain" description="Glycosyltransferase RgtA/B/C/D-like" evidence="9">
    <location>
        <begin position="86"/>
        <end position="249"/>
    </location>
</feature>
<evidence type="ECO:0000256" key="1">
    <source>
        <dbReference type="ARBA" id="ARBA00004651"/>
    </source>
</evidence>
<evidence type="ECO:0000256" key="8">
    <source>
        <dbReference type="SAM" id="Phobius"/>
    </source>
</evidence>
<dbReference type="EC" id="2.4.-.-" evidence="10"/>
<feature type="transmembrane region" description="Helical" evidence="8">
    <location>
        <begin position="164"/>
        <end position="180"/>
    </location>
</feature>
<sequence>MPRTPGRTSLLGRLPAPSLGLAVEAGLLLRVAAADLVEWRVRRGGGNRVCLLPDAEGYWKLAQTIRDGEIFQIVEWGDIPHFALRTPGYPLFLAACRTVLGDRPLGARLVQAGLGAACVWLVYRLTRSVIDGEAGRRTAVVAAMLTAVHPYFVIMSALLLSEAVFTPLLLAFLWALAVLWKRGDVRSSLAPGLGAGLAAGAATLTRPSCVLFFPAAMGAWAVHQAVARRAVRPAAVGVLVAAAGFAAVMGPWWVRNQRVYGEFVPTALWMGASLYDGLNPNATGASDMRFLKDPDVWPLGEQDQDALLKRRAFAFVRDQPARAAWLALVKLGRYWSPWPNAEGVRSLWLTVAAGLTMTPLLALTALGLWTLRRDPRTWVLLAGPILYFGMVHAAFASSMRYRTPGEVPAMGLAAVGILRVGDRASRRAATG</sequence>
<evidence type="ECO:0000256" key="6">
    <source>
        <dbReference type="ARBA" id="ARBA00022989"/>
    </source>
</evidence>
<evidence type="ECO:0000256" key="3">
    <source>
        <dbReference type="ARBA" id="ARBA00022676"/>
    </source>
</evidence>
<feature type="transmembrane region" description="Helical" evidence="8">
    <location>
        <begin position="234"/>
        <end position="254"/>
    </location>
</feature>
<feature type="transmembrane region" description="Helical" evidence="8">
    <location>
        <begin position="347"/>
        <end position="371"/>
    </location>
</feature>
<keyword evidence="3 10" id="KW-0328">Glycosyltransferase</keyword>
<dbReference type="InterPro" id="IPR038731">
    <property type="entry name" value="RgtA/B/C-like"/>
</dbReference>
<organism evidence="10 11">
    <name type="scientific">Paludisphaera mucosa</name>
    <dbReference type="NCBI Taxonomy" id="3030827"/>
    <lineage>
        <taxon>Bacteria</taxon>
        <taxon>Pseudomonadati</taxon>
        <taxon>Planctomycetota</taxon>
        <taxon>Planctomycetia</taxon>
        <taxon>Isosphaerales</taxon>
        <taxon>Isosphaeraceae</taxon>
        <taxon>Paludisphaera</taxon>
    </lineage>
</organism>
<keyword evidence="6 8" id="KW-1133">Transmembrane helix</keyword>
<name>A0ABT6FET4_9BACT</name>